<proteinExistence type="predicted"/>
<evidence type="ECO:0000313" key="2">
    <source>
        <dbReference type="Proteomes" id="UP000702952"/>
    </source>
</evidence>
<reference evidence="1" key="1">
    <citation type="journal article" date="2020" name="Science">
        <title>Unexpected conservation and global transmission of agrobacterial virulence plasmids.</title>
        <authorList>
            <person name="Weisberg A.J."/>
            <person name="Davis E.W. 2nd"/>
            <person name="Tabima J."/>
            <person name="Belcher M.S."/>
            <person name="Miller M."/>
            <person name="Kuo C.H."/>
            <person name="Loper J.E."/>
            <person name="Grunwald N.J."/>
            <person name="Putnam M.L."/>
            <person name="Chang J.H."/>
        </authorList>
    </citation>
    <scope>NUCLEOTIDE SEQUENCE</scope>
    <source>
        <strain evidence="1">17-1853-1a</strain>
    </source>
</reference>
<name>A0AA44F8Z9_AGRTU</name>
<comment type="caution">
    <text evidence="1">The sequence shown here is derived from an EMBL/GenBank/DDBJ whole genome shotgun (WGS) entry which is preliminary data.</text>
</comment>
<gene>
    <name evidence="1" type="ORF">G6M46_21550</name>
</gene>
<protein>
    <submittedName>
        <fullName evidence="1">Uncharacterized protein</fullName>
    </submittedName>
</protein>
<evidence type="ECO:0000313" key="1">
    <source>
        <dbReference type="EMBL" id="NTC30719.1"/>
    </source>
</evidence>
<sequence length="175" mass="20261">MGAIKIMKGQDKMNLDTIYDNVHNITYFEDNYSKYGEKLFGFDIDADTDIDFSTLIEEGFIPVRAIAGYSVENGPEPKIERTRFLRKTSLRKAHYLVKKPSQVMIESGIIDSIFNYNSWAALNFDQTIAFDIYNRRKYDAVLTHRQETNLVYSVFSRSFVSKKPEGTVSHYRRAA</sequence>
<dbReference type="Proteomes" id="UP000702952">
    <property type="component" value="Unassembled WGS sequence"/>
</dbReference>
<accession>A0AA44F8Z9</accession>
<organism evidence="1 2">
    <name type="scientific">Agrobacterium tumefaciens</name>
    <dbReference type="NCBI Taxonomy" id="358"/>
    <lineage>
        <taxon>Bacteria</taxon>
        <taxon>Pseudomonadati</taxon>
        <taxon>Pseudomonadota</taxon>
        <taxon>Alphaproteobacteria</taxon>
        <taxon>Hyphomicrobiales</taxon>
        <taxon>Rhizobiaceae</taxon>
        <taxon>Rhizobium/Agrobacterium group</taxon>
        <taxon>Agrobacterium</taxon>
        <taxon>Agrobacterium tumefaciens complex</taxon>
    </lineage>
</organism>
<dbReference type="AlphaFoldDB" id="A0AA44F8Z9"/>
<dbReference type="EMBL" id="JAAMAY010000030">
    <property type="protein sequence ID" value="NTC30719.1"/>
    <property type="molecule type" value="Genomic_DNA"/>
</dbReference>
<dbReference type="RefSeq" id="WP_174019208.1">
    <property type="nucleotide sequence ID" value="NZ_JAAMAW010000015.1"/>
</dbReference>